<gene>
    <name evidence="1" type="ORF">KDL28_28375</name>
</gene>
<dbReference type="Proteomes" id="UP001165283">
    <property type="component" value="Unassembled WGS sequence"/>
</dbReference>
<sequence>MTEAVALTACTARLQTCFPEARVLRDPDVAADRHLLTRTPQVSRAVTEANAAGYSGGAGDLLRDLWPPL</sequence>
<organism evidence="1 2">
    <name type="scientific">Pseudonocardia humida</name>
    <dbReference type="NCBI Taxonomy" id="2800819"/>
    <lineage>
        <taxon>Bacteria</taxon>
        <taxon>Bacillati</taxon>
        <taxon>Actinomycetota</taxon>
        <taxon>Actinomycetes</taxon>
        <taxon>Pseudonocardiales</taxon>
        <taxon>Pseudonocardiaceae</taxon>
        <taxon>Pseudonocardia</taxon>
    </lineage>
</organism>
<evidence type="ECO:0000313" key="1">
    <source>
        <dbReference type="EMBL" id="MCO1658992.1"/>
    </source>
</evidence>
<protein>
    <submittedName>
        <fullName evidence="1">Uncharacterized protein</fullName>
    </submittedName>
</protein>
<proteinExistence type="predicted"/>
<dbReference type="EMBL" id="JAGSOV010000061">
    <property type="protein sequence ID" value="MCO1658992.1"/>
    <property type="molecule type" value="Genomic_DNA"/>
</dbReference>
<name>A0ABT1A7J6_9PSEU</name>
<reference evidence="1" key="1">
    <citation type="submission" date="2021-04" db="EMBL/GenBank/DDBJ databases">
        <title>Pseudonocardia sp. nov., isolated from sandy soil of mangrove forest.</title>
        <authorList>
            <person name="Zan Z."/>
            <person name="Huang R."/>
            <person name="Liu W."/>
        </authorList>
    </citation>
    <scope>NUCLEOTIDE SEQUENCE</scope>
    <source>
        <strain evidence="1">S2-4</strain>
    </source>
</reference>
<comment type="caution">
    <text evidence="1">The sequence shown here is derived from an EMBL/GenBank/DDBJ whole genome shotgun (WGS) entry which is preliminary data.</text>
</comment>
<keyword evidence="2" id="KW-1185">Reference proteome</keyword>
<dbReference type="RefSeq" id="WP_252443535.1">
    <property type="nucleotide sequence ID" value="NZ_JAGSOV010000061.1"/>
</dbReference>
<evidence type="ECO:0000313" key="2">
    <source>
        <dbReference type="Proteomes" id="UP001165283"/>
    </source>
</evidence>
<accession>A0ABT1A7J6</accession>